<sequence>MDGHSLVIGDLPDRVFKWTPSFNPRKRSPLAPGGLDNGTPIKKRAIFSNKYDKLADQTDNLAEEHASWNGQIDLENGAITAFAVGGTPKCLNHSSPMLSFFEKNKNTSGLNIPLDNIPIRSQILSENMDIIVHNRSSPLNLNMVEIVGDNIINGSDFIRELAAGVLKEDNFGTFPNKIPPSCSKLAATLEGLISHLDTNGHLGGPTSTPLHVQKEENAQHSMESDTNYDGPYPLVPACVASSKVVGPGFSFSPLFNPTHHPHLAPPNHHPLRGGPGGPRCE</sequence>
<comment type="caution">
    <text evidence="2">The sequence shown here is derived from an EMBL/GenBank/DDBJ whole genome shotgun (WGS) entry which is preliminary data.</text>
</comment>
<accession>A0ABR0U8S5</accession>
<evidence type="ECO:0000313" key="2">
    <source>
        <dbReference type="EMBL" id="KAK6118560.1"/>
    </source>
</evidence>
<dbReference type="Proteomes" id="UP001318860">
    <property type="component" value="Unassembled WGS sequence"/>
</dbReference>
<evidence type="ECO:0000313" key="3">
    <source>
        <dbReference type="Proteomes" id="UP001318860"/>
    </source>
</evidence>
<name>A0ABR0U8S5_REHGL</name>
<proteinExistence type="predicted"/>
<dbReference type="EMBL" id="JABTTQ020003324">
    <property type="protein sequence ID" value="KAK6118560.1"/>
    <property type="molecule type" value="Genomic_DNA"/>
</dbReference>
<protein>
    <submittedName>
        <fullName evidence="2">Uncharacterized protein</fullName>
    </submittedName>
</protein>
<evidence type="ECO:0000256" key="1">
    <source>
        <dbReference type="SAM" id="MobiDB-lite"/>
    </source>
</evidence>
<feature type="region of interest" description="Disordered" evidence="1">
    <location>
        <begin position="260"/>
        <end position="281"/>
    </location>
</feature>
<gene>
    <name evidence="2" type="ORF">DH2020_047697</name>
</gene>
<reference evidence="2 3" key="1">
    <citation type="journal article" date="2021" name="Comput. Struct. Biotechnol. J.">
        <title>De novo genome assembly of the potent medicinal plant Rehmannia glutinosa using nanopore technology.</title>
        <authorList>
            <person name="Ma L."/>
            <person name="Dong C."/>
            <person name="Song C."/>
            <person name="Wang X."/>
            <person name="Zheng X."/>
            <person name="Niu Y."/>
            <person name="Chen S."/>
            <person name="Feng W."/>
        </authorList>
    </citation>
    <scope>NUCLEOTIDE SEQUENCE [LARGE SCALE GENOMIC DNA]</scope>
    <source>
        <strain evidence="2">DH-2019</strain>
    </source>
</reference>
<organism evidence="2 3">
    <name type="scientific">Rehmannia glutinosa</name>
    <name type="common">Chinese foxglove</name>
    <dbReference type="NCBI Taxonomy" id="99300"/>
    <lineage>
        <taxon>Eukaryota</taxon>
        <taxon>Viridiplantae</taxon>
        <taxon>Streptophyta</taxon>
        <taxon>Embryophyta</taxon>
        <taxon>Tracheophyta</taxon>
        <taxon>Spermatophyta</taxon>
        <taxon>Magnoliopsida</taxon>
        <taxon>eudicotyledons</taxon>
        <taxon>Gunneridae</taxon>
        <taxon>Pentapetalae</taxon>
        <taxon>asterids</taxon>
        <taxon>lamiids</taxon>
        <taxon>Lamiales</taxon>
        <taxon>Orobanchaceae</taxon>
        <taxon>Rehmannieae</taxon>
        <taxon>Rehmannia</taxon>
    </lineage>
</organism>
<keyword evidence="3" id="KW-1185">Reference proteome</keyword>